<dbReference type="AlphaFoldDB" id="A0A370L204"/>
<dbReference type="Gene3D" id="3.40.50.850">
    <property type="entry name" value="Isochorismatase-like"/>
    <property type="match status" value="1"/>
</dbReference>
<proteinExistence type="predicted"/>
<dbReference type="PANTHER" id="PTHR43540:SF6">
    <property type="entry name" value="ISOCHORISMATASE-LIKE DOMAIN-CONTAINING PROTEIN"/>
    <property type="match status" value="1"/>
</dbReference>
<dbReference type="SUPFAM" id="SSF52499">
    <property type="entry name" value="Isochorismatase-like hydrolases"/>
    <property type="match status" value="1"/>
</dbReference>
<dbReference type="Proteomes" id="UP000255207">
    <property type="component" value="Unassembled WGS sequence"/>
</dbReference>
<dbReference type="InterPro" id="IPR000868">
    <property type="entry name" value="Isochorismatase-like_dom"/>
</dbReference>
<comment type="caution">
    <text evidence="3">The sequence shown here is derived from an EMBL/GenBank/DDBJ whole genome shotgun (WGS) entry which is preliminary data.</text>
</comment>
<feature type="domain" description="Isochorismatase-like" evidence="2">
    <location>
        <begin position="127"/>
        <end position="313"/>
    </location>
</feature>
<evidence type="ECO:0000256" key="1">
    <source>
        <dbReference type="ARBA" id="ARBA00022801"/>
    </source>
</evidence>
<reference evidence="4" key="1">
    <citation type="submission" date="2018-07" db="EMBL/GenBank/DDBJ databases">
        <authorList>
            <person name="Safronova V.I."/>
            <person name="Chirak E.R."/>
            <person name="Sazanova A.L."/>
        </authorList>
    </citation>
    <scope>NUCLEOTIDE SEQUENCE [LARGE SCALE GENOMIC DNA]</scope>
    <source>
        <strain evidence="4">RCAM04685</strain>
    </source>
</reference>
<dbReference type="EMBL" id="QQTP01000011">
    <property type="protein sequence ID" value="RDJ22172.1"/>
    <property type="molecule type" value="Genomic_DNA"/>
</dbReference>
<dbReference type="Pfam" id="PF00857">
    <property type="entry name" value="Isochorismatase"/>
    <property type="match status" value="1"/>
</dbReference>
<evidence type="ECO:0000259" key="2">
    <source>
        <dbReference type="Pfam" id="PF00857"/>
    </source>
</evidence>
<keyword evidence="4" id="KW-1185">Reference proteome</keyword>
<dbReference type="CDD" id="cd00431">
    <property type="entry name" value="cysteine_hydrolases"/>
    <property type="match status" value="1"/>
</dbReference>
<sequence length="330" mass="36503">MTLHTIEAGSASDCVTFLQWAQRDVKAVITLMRSESTRPQEIAGAINFKWIFPEISCQGSICSFSRPAYGIAYNSRPMARRLHCPGVFQPCREDRMHKVEIPQSVVDRVVARRGSAHPHANLDPERTALIVVDLQNGFMMKGVAHALCEEAIDIVPNVNKLADAVRRTGGKVFWIKNTHDAECLTSWSHMHAMSSPAQQQKRVEAMSEGTLGHQLWADLDVQPGDETVQKTRYSALIQGSSDLEARLRAGGYDTVLITGTMTNVCCESTARDAMMLNFKTIMVSDGNATATDEEHNASLIAMYLIFGDVMDTDFLIGCLERNQVLKQAAE</sequence>
<dbReference type="InterPro" id="IPR050272">
    <property type="entry name" value="Isochorismatase-like_hydrls"/>
</dbReference>
<evidence type="ECO:0000313" key="4">
    <source>
        <dbReference type="Proteomes" id="UP000255207"/>
    </source>
</evidence>
<gene>
    <name evidence="3" type="ORF">DWE98_19945</name>
</gene>
<protein>
    <submittedName>
        <fullName evidence="3">Cysteine hydrolase</fullName>
    </submittedName>
</protein>
<dbReference type="GO" id="GO:0016787">
    <property type="term" value="F:hydrolase activity"/>
    <property type="evidence" value="ECO:0007669"/>
    <property type="project" value="UniProtKB-KW"/>
</dbReference>
<organism evidence="3 4">
    <name type="scientific">Bosea caraganae</name>
    <dbReference type="NCBI Taxonomy" id="2763117"/>
    <lineage>
        <taxon>Bacteria</taxon>
        <taxon>Pseudomonadati</taxon>
        <taxon>Pseudomonadota</taxon>
        <taxon>Alphaproteobacteria</taxon>
        <taxon>Hyphomicrobiales</taxon>
        <taxon>Boseaceae</taxon>
        <taxon>Bosea</taxon>
    </lineage>
</organism>
<name>A0A370L204_9HYPH</name>
<keyword evidence="1 3" id="KW-0378">Hydrolase</keyword>
<dbReference type="OrthoDB" id="9807387at2"/>
<accession>A0A370L204</accession>
<dbReference type="PANTHER" id="PTHR43540">
    <property type="entry name" value="PEROXYUREIDOACRYLATE/UREIDOACRYLATE AMIDOHYDROLASE-RELATED"/>
    <property type="match status" value="1"/>
</dbReference>
<dbReference type="InterPro" id="IPR036380">
    <property type="entry name" value="Isochorismatase-like_sf"/>
</dbReference>
<evidence type="ECO:0000313" key="3">
    <source>
        <dbReference type="EMBL" id="RDJ22172.1"/>
    </source>
</evidence>